<dbReference type="PANTHER" id="PTHR43738:SF1">
    <property type="entry name" value="HEMIN TRANSPORT SYSTEM PERMEASE PROTEIN HRTB-RELATED"/>
    <property type="match status" value="1"/>
</dbReference>
<dbReference type="PANTHER" id="PTHR43738">
    <property type="entry name" value="ABC TRANSPORTER, MEMBRANE PROTEIN"/>
    <property type="match status" value="1"/>
</dbReference>
<feature type="transmembrane region" description="Helical" evidence="11">
    <location>
        <begin position="322"/>
        <end position="343"/>
    </location>
</feature>
<comment type="caution">
    <text evidence="13">The sequence shown here is derived from an EMBL/GenBank/DDBJ whole genome shotgun (WGS) entry which is preliminary data.</text>
</comment>
<comment type="function">
    <text evidence="10">Part of the ABC transporter complex hrt involved in hemin import. Responsible for the translocation of the substrate across the membrane.</text>
</comment>
<feature type="domain" description="ABC3 transporter permease C-terminal" evidence="12">
    <location>
        <begin position="240"/>
        <end position="350"/>
    </location>
</feature>
<evidence type="ECO:0000256" key="7">
    <source>
        <dbReference type="ARBA" id="ARBA00022692"/>
    </source>
</evidence>
<dbReference type="GO" id="GO:0005886">
    <property type="term" value="C:plasma membrane"/>
    <property type="evidence" value="ECO:0007669"/>
    <property type="project" value="UniProtKB-SubCell"/>
</dbReference>
<dbReference type="EMBL" id="WLXI01000008">
    <property type="protein sequence ID" value="MTD00971.1"/>
    <property type="molecule type" value="Genomic_DNA"/>
</dbReference>
<dbReference type="Pfam" id="PF02687">
    <property type="entry name" value="FtsX"/>
    <property type="match status" value="1"/>
</dbReference>
<evidence type="ECO:0000256" key="10">
    <source>
        <dbReference type="ARBA" id="ARBA00024973"/>
    </source>
</evidence>
<evidence type="ECO:0000256" key="6">
    <source>
        <dbReference type="ARBA" id="ARBA00022475"/>
    </source>
</evidence>
<evidence type="ECO:0000256" key="9">
    <source>
        <dbReference type="ARBA" id="ARBA00023136"/>
    </source>
</evidence>
<sequence>MKVSWSEIRYQPKKFLLIELLIVLMMFMVIFLSGLTNGLGRAVSAQIDHYGSVTYLLSEDAEGIIPFSSIENNDKSLFKEDQLGELVIQRSAIIPKEKKETLDLTYFATNHQSFLQAKKEDGTAFYPGKNEVILDDSFQAKGIALGDQVTDKASQVTLTVRGFAKEAFYGHSALAFISADTYTAMRQKKDPHYSWQAQALVTKQNLSQIKLPNHLKAYQKQAIIQKIPGYMAEHLTLTLITWVLLIASSAILGVFFYILTLQKLKQFGVLKAIGMSMTQISVIQLSQIGFLALFGVISGLSLAILLAQVLPSSMPFYMTLESSLLVSISFVMIATACGALSLLKIRKVDPLDVIGVNGE</sequence>
<evidence type="ECO:0000259" key="12">
    <source>
        <dbReference type="Pfam" id="PF02687"/>
    </source>
</evidence>
<feature type="transmembrane region" description="Helical" evidence="11">
    <location>
        <begin position="239"/>
        <end position="261"/>
    </location>
</feature>
<evidence type="ECO:0000256" key="2">
    <source>
        <dbReference type="ARBA" id="ARBA00008697"/>
    </source>
</evidence>
<comment type="subunit">
    <text evidence="3">The complex is composed of two ATP-binding proteins (HrtA), two transmembrane proteins (HrtB) and a solute-binding protein.</text>
</comment>
<keyword evidence="6" id="KW-1003">Cell membrane</keyword>
<dbReference type="AlphaFoldDB" id="A0A6L6G6B3"/>
<comment type="similarity">
    <text evidence="2">Belongs to the ABC-4 integral membrane protein family. HrtB subfamily.</text>
</comment>
<dbReference type="InterPro" id="IPR003838">
    <property type="entry name" value="ABC3_permease_C"/>
</dbReference>
<name>A0A6L6G6B3_STRUB</name>
<reference evidence="13 14" key="1">
    <citation type="submission" date="2019-11" db="EMBL/GenBank/DDBJ databases">
        <title>Streptococcus uberis isolated from clinical mastitis cases on a southeastern Queensland dairy.</title>
        <authorList>
            <person name="Workentine M.L."/>
            <person name="Price R."/>
            <person name="Olchowy T."/>
        </authorList>
    </citation>
    <scope>NUCLEOTIDE SEQUENCE [LARGE SCALE GENOMIC DNA]</scope>
    <source>
        <strain evidence="13 14">OLC4459-A17</strain>
    </source>
</reference>
<keyword evidence="9 11" id="KW-0472">Membrane</keyword>
<dbReference type="Proteomes" id="UP000483839">
    <property type="component" value="Unassembled WGS sequence"/>
</dbReference>
<accession>A0A6L6G6B3</accession>
<proteinExistence type="inferred from homology"/>
<organism evidence="13 14">
    <name type="scientific">Streptococcus uberis</name>
    <dbReference type="NCBI Taxonomy" id="1349"/>
    <lineage>
        <taxon>Bacteria</taxon>
        <taxon>Bacillati</taxon>
        <taxon>Bacillota</taxon>
        <taxon>Bacilli</taxon>
        <taxon>Lactobacillales</taxon>
        <taxon>Streptococcaceae</taxon>
        <taxon>Streptococcus</taxon>
    </lineage>
</organism>
<dbReference type="GeneID" id="93825499"/>
<evidence type="ECO:0000313" key="14">
    <source>
        <dbReference type="Proteomes" id="UP000483839"/>
    </source>
</evidence>
<protein>
    <recommendedName>
        <fullName evidence="4">Putative hemin transport system permease protein HrtB</fullName>
    </recommendedName>
</protein>
<keyword evidence="5" id="KW-0813">Transport</keyword>
<feature type="transmembrane region" description="Helical" evidence="11">
    <location>
        <begin position="15"/>
        <end position="35"/>
    </location>
</feature>
<evidence type="ECO:0000256" key="11">
    <source>
        <dbReference type="SAM" id="Phobius"/>
    </source>
</evidence>
<evidence type="ECO:0000256" key="5">
    <source>
        <dbReference type="ARBA" id="ARBA00022448"/>
    </source>
</evidence>
<feature type="transmembrane region" description="Helical" evidence="11">
    <location>
        <begin position="282"/>
        <end position="310"/>
    </location>
</feature>
<comment type="subcellular location">
    <subcellularLocation>
        <location evidence="1">Cell membrane</location>
        <topology evidence="1">Multi-pass membrane protein</topology>
    </subcellularLocation>
</comment>
<keyword evidence="8 11" id="KW-1133">Transmembrane helix</keyword>
<evidence type="ECO:0000313" key="13">
    <source>
        <dbReference type="EMBL" id="MTD00971.1"/>
    </source>
</evidence>
<evidence type="ECO:0000256" key="8">
    <source>
        <dbReference type="ARBA" id="ARBA00022989"/>
    </source>
</evidence>
<gene>
    <name evidence="13" type="ORF">GKS16_01555</name>
</gene>
<dbReference type="InterPro" id="IPR051125">
    <property type="entry name" value="ABC-4/HrtB_transporter"/>
</dbReference>
<dbReference type="RefSeq" id="WP_111685911.1">
    <property type="nucleotide sequence ID" value="NZ_BAABQE010000007.1"/>
</dbReference>
<evidence type="ECO:0000256" key="1">
    <source>
        <dbReference type="ARBA" id="ARBA00004651"/>
    </source>
</evidence>
<evidence type="ECO:0000256" key="3">
    <source>
        <dbReference type="ARBA" id="ARBA00011131"/>
    </source>
</evidence>
<evidence type="ECO:0000256" key="4">
    <source>
        <dbReference type="ARBA" id="ARBA00016962"/>
    </source>
</evidence>
<keyword evidence="7 11" id="KW-0812">Transmembrane</keyword>